<dbReference type="Pfam" id="PF07963">
    <property type="entry name" value="N_methyl"/>
    <property type="match status" value="1"/>
</dbReference>
<keyword evidence="1" id="KW-0812">Transmembrane</keyword>
<evidence type="ECO:0000256" key="1">
    <source>
        <dbReference type="SAM" id="Phobius"/>
    </source>
</evidence>
<accession>A0A480AW05</accession>
<name>A0A480AW05_9BURK</name>
<dbReference type="Proteomes" id="UP000301751">
    <property type="component" value="Unassembled WGS sequence"/>
</dbReference>
<dbReference type="InterPro" id="IPR032092">
    <property type="entry name" value="PilW"/>
</dbReference>
<sequence>MMRRGAVRGMTLVELMVGLAIGLFLVTVVSTMYLGSRNTFVAQESGSRLQENGRFAMDTIANDLRMSGFRGCMPVVPTGNSAAPLAVGPMDNTLVTPNALLYNFGEPIWGSRNGGGGWAPALTAPATSLGALASGDLLVVRRPTGVAWSLVAEMTNRAAALTITPTANFLRGDLLMVADCAGASMLQATNVGPGAAGSIQHVAGAAGVVPGVATNSLARTYSNDARVWRMQTRIYYLADSARRSGETALWLYVSPTYDGEPQTSELVSGVERMAVTYGVDNDGLDGAGNLSANRFFNASQVTDWGQVVSARVELVLVGASESPSTAPQPYVFAGVTMTPTDRKLRTVVSTLVSLRNTVP</sequence>
<dbReference type="EMBL" id="BJCL01000019">
    <property type="protein sequence ID" value="GCL65684.1"/>
    <property type="molecule type" value="Genomic_DNA"/>
</dbReference>
<keyword evidence="1" id="KW-1133">Transmembrane helix</keyword>
<reference evidence="3" key="1">
    <citation type="submission" date="2019-03" db="EMBL/GenBank/DDBJ databases">
        <title>Aquabacterium pictum sp.nov., the first bacteriochlorophyll a-containing freshwater bacterium in the genus Aquabacterium of the class Betaproteobacteria.</title>
        <authorList>
            <person name="Hirose S."/>
            <person name="Tank M."/>
            <person name="Hara E."/>
            <person name="Tamaki H."/>
            <person name="Takaichi S."/>
            <person name="Haruta S."/>
            <person name="Hanada S."/>
        </authorList>
    </citation>
    <scope>NUCLEOTIDE SEQUENCE [LARGE SCALE GENOMIC DNA]</scope>
    <source>
        <strain evidence="3">W35</strain>
    </source>
</reference>
<evidence type="ECO:0000313" key="2">
    <source>
        <dbReference type="EMBL" id="GCL65684.1"/>
    </source>
</evidence>
<keyword evidence="1" id="KW-0472">Membrane</keyword>
<dbReference type="InterPro" id="IPR012902">
    <property type="entry name" value="N_methyl_site"/>
</dbReference>
<gene>
    <name evidence="2" type="ORF">AQPW35_47650</name>
</gene>
<feature type="transmembrane region" description="Helical" evidence="1">
    <location>
        <begin position="12"/>
        <end position="35"/>
    </location>
</feature>
<keyword evidence="3" id="KW-1185">Reference proteome</keyword>
<dbReference type="Pfam" id="PF16074">
    <property type="entry name" value="PilW"/>
    <property type="match status" value="1"/>
</dbReference>
<comment type="caution">
    <text evidence="2">The sequence shown here is derived from an EMBL/GenBank/DDBJ whole genome shotgun (WGS) entry which is preliminary data.</text>
</comment>
<protein>
    <submittedName>
        <fullName evidence="2">Type IV pilin</fullName>
    </submittedName>
</protein>
<organism evidence="2 3">
    <name type="scientific">Pseudaquabacterium pictum</name>
    <dbReference type="NCBI Taxonomy" id="2315236"/>
    <lineage>
        <taxon>Bacteria</taxon>
        <taxon>Pseudomonadati</taxon>
        <taxon>Pseudomonadota</taxon>
        <taxon>Betaproteobacteria</taxon>
        <taxon>Burkholderiales</taxon>
        <taxon>Sphaerotilaceae</taxon>
        <taxon>Pseudaquabacterium</taxon>
    </lineage>
</organism>
<evidence type="ECO:0000313" key="3">
    <source>
        <dbReference type="Proteomes" id="UP000301751"/>
    </source>
</evidence>
<dbReference type="OrthoDB" id="5496259at2"/>
<dbReference type="PROSITE" id="PS00409">
    <property type="entry name" value="PROKAR_NTER_METHYL"/>
    <property type="match status" value="1"/>
</dbReference>
<dbReference type="GO" id="GO:0043683">
    <property type="term" value="P:type IV pilus assembly"/>
    <property type="evidence" value="ECO:0007669"/>
    <property type="project" value="InterPro"/>
</dbReference>
<proteinExistence type="predicted"/>
<dbReference type="AlphaFoldDB" id="A0A480AW05"/>
<dbReference type="RefSeq" id="WP_137735392.1">
    <property type="nucleotide sequence ID" value="NZ_BJCL01000019.1"/>
</dbReference>